<dbReference type="InterPro" id="IPR004384">
    <property type="entry name" value="RNA_MeTrfase_TrmJ/LasT"/>
</dbReference>
<dbReference type="GO" id="GO:0003723">
    <property type="term" value="F:RNA binding"/>
    <property type="evidence" value="ECO:0007669"/>
    <property type="project" value="InterPro"/>
</dbReference>
<comment type="subunit">
    <text evidence="5">Homodimer.</text>
</comment>
<evidence type="ECO:0000259" key="6">
    <source>
        <dbReference type="Pfam" id="PF00588"/>
    </source>
</evidence>
<evidence type="ECO:0000256" key="5">
    <source>
        <dbReference type="RuleBase" id="RU362024"/>
    </source>
</evidence>
<keyword evidence="5" id="KW-0963">Cytoplasm</keyword>
<dbReference type="NCBIfam" id="TIGR00050">
    <property type="entry name" value="rRNA_methyl_1"/>
    <property type="match status" value="1"/>
</dbReference>
<dbReference type="FunFam" id="3.40.1280.10:FF:000006">
    <property type="entry name" value="Uncharacterized tRNA/rRNA methyltransferase HI_0380"/>
    <property type="match status" value="1"/>
</dbReference>
<gene>
    <name evidence="5" type="primary">trmJ</name>
    <name evidence="7" type="ORF">GX576_12800</name>
</gene>
<dbReference type="InterPro" id="IPR029026">
    <property type="entry name" value="tRNA_m1G_MTases_N"/>
</dbReference>
<dbReference type="Pfam" id="PF00588">
    <property type="entry name" value="SpoU_methylase"/>
    <property type="match status" value="1"/>
</dbReference>
<dbReference type="Proteomes" id="UP000536534">
    <property type="component" value="Unassembled WGS sequence"/>
</dbReference>
<evidence type="ECO:0000256" key="1">
    <source>
        <dbReference type="ARBA" id="ARBA00007228"/>
    </source>
</evidence>
<evidence type="ECO:0000256" key="3">
    <source>
        <dbReference type="ARBA" id="ARBA00022679"/>
    </source>
</evidence>
<feature type="non-terminal residue" evidence="7">
    <location>
        <position position="222"/>
    </location>
</feature>
<keyword evidence="5" id="KW-0819">tRNA processing</keyword>
<dbReference type="InterPro" id="IPR001537">
    <property type="entry name" value="SpoU_MeTrfase"/>
</dbReference>
<evidence type="ECO:0000256" key="4">
    <source>
        <dbReference type="ARBA" id="ARBA00022691"/>
    </source>
</evidence>
<dbReference type="EMBL" id="JAAYYV010000353">
    <property type="protein sequence ID" value="NLF55250.1"/>
    <property type="molecule type" value="Genomic_DNA"/>
</dbReference>
<comment type="caution">
    <text evidence="7">The sequence shown here is derived from an EMBL/GenBank/DDBJ whole genome shotgun (WGS) entry which is preliminary data.</text>
</comment>
<dbReference type="AlphaFoldDB" id="A0A7X7LY59"/>
<keyword evidence="2 5" id="KW-0489">Methyltransferase</keyword>
<evidence type="ECO:0000313" key="8">
    <source>
        <dbReference type="Proteomes" id="UP000536534"/>
    </source>
</evidence>
<evidence type="ECO:0000256" key="2">
    <source>
        <dbReference type="ARBA" id="ARBA00022603"/>
    </source>
</evidence>
<organism evidence="7 8">
    <name type="scientific">Thauera phenolivorans</name>
    <dbReference type="NCBI Taxonomy" id="1792543"/>
    <lineage>
        <taxon>Bacteria</taxon>
        <taxon>Pseudomonadati</taxon>
        <taxon>Pseudomonadota</taxon>
        <taxon>Betaproteobacteria</taxon>
        <taxon>Rhodocyclales</taxon>
        <taxon>Zoogloeaceae</taxon>
        <taxon>Thauera</taxon>
    </lineage>
</organism>
<dbReference type="PANTHER" id="PTHR42786:SF2">
    <property type="entry name" value="TRNA (CYTIDINE_URIDINE-2'-O-)-METHYLTRANSFERASE TRMJ"/>
    <property type="match status" value="1"/>
</dbReference>
<accession>A0A7X7LY59</accession>
<comment type="catalytic activity">
    <reaction evidence="5">
        <text>cytidine(32) in tRNA + S-adenosyl-L-methionine = 2'-O-methylcytidine(32) in tRNA + S-adenosyl-L-homocysteine + H(+)</text>
        <dbReference type="Rhea" id="RHEA:42932"/>
        <dbReference type="Rhea" id="RHEA-COMP:10288"/>
        <dbReference type="Rhea" id="RHEA-COMP:10289"/>
        <dbReference type="ChEBI" id="CHEBI:15378"/>
        <dbReference type="ChEBI" id="CHEBI:57856"/>
        <dbReference type="ChEBI" id="CHEBI:59789"/>
        <dbReference type="ChEBI" id="CHEBI:74495"/>
        <dbReference type="ChEBI" id="CHEBI:82748"/>
        <dbReference type="EC" id="2.1.1.200"/>
    </reaction>
</comment>
<name>A0A7X7LY59_9RHOO</name>
<comment type="similarity">
    <text evidence="1">Belongs to the class IV-like SAM-binding methyltransferase superfamily. RNA methyltransferase TrmH family.</text>
</comment>
<dbReference type="Gene3D" id="1.10.8.590">
    <property type="match status" value="1"/>
</dbReference>
<comment type="subcellular location">
    <subcellularLocation>
        <location evidence="5">Cytoplasm</location>
    </subcellularLocation>
</comment>
<protein>
    <recommendedName>
        <fullName evidence="5">tRNA (cytidine/uridine-2'-O-)-methyltransferase TrmJ</fullName>
        <ecNumber evidence="5">2.1.1.200</ecNumber>
    </recommendedName>
    <alternativeName>
        <fullName evidence="5">tRNA (cytidine(32)/uridine(32)-2'-O)-methyltransferase</fullName>
    </alternativeName>
    <alternativeName>
        <fullName evidence="5">tRNA Cm32/Um32 methyltransferase</fullName>
    </alternativeName>
</protein>
<comment type="function">
    <text evidence="5">Catalyzes the formation of 2'O-methylated cytidine (Cm32) or 2'O-methylated uridine (Um32) at position 32 in tRNA.</text>
</comment>
<feature type="domain" description="tRNA/rRNA methyltransferase SpoU type" evidence="6">
    <location>
        <begin position="10"/>
        <end position="159"/>
    </location>
</feature>
<keyword evidence="4 5" id="KW-0949">S-adenosyl-L-methionine</keyword>
<dbReference type="GO" id="GO:0002128">
    <property type="term" value="P:tRNA nucleoside ribose methylation"/>
    <property type="evidence" value="ECO:0007669"/>
    <property type="project" value="TreeGrafter"/>
</dbReference>
<dbReference type="PIRSF" id="PIRSF004808">
    <property type="entry name" value="LasT"/>
    <property type="match status" value="1"/>
</dbReference>
<dbReference type="Gene3D" id="3.40.1280.10">
    <property type="match status" value="1"/>
</dbReference>
<dbReference type="InterPro" id="IPR029028">
    <property type="entry name" value="Alpha/beta_knot_MTases"/>
</dbReference>
<dbReference type="PANTHER" id="PTHR42786">
    <property type="entry name" value="TRNA/RRNA METHYLTRANSFERASE"/>
    <property type="match status" value="1"/>
</dbReference>
<dbReference type="EC" id="2.1.1.200" evidence="5"/>
<comment type="catalytic activity">
    <reaction evidence="5">
        <text>uridine(32) in tRNA + S-adenosyl-L-methionine = 2'-O-methyluridine(32) in tRNA + S-adenosyl-L-homocysteine + H(+)</text>
        <dbReference type="Rhea" id="RHEA:42936"/>
        <dbReference type="Rhea" id="RHEA-COMP:10107"/>
        <dbReference type="Rhea" id="RHEA-COMP:10290"/>
        <dbReference type="ChEBI" id="CHEBI:15378"/>
        <dbReference type="ChEBI" id="CHEBI:57856"/>
        <dbReference type="ChEBI" id="CHEBI:59789"/>
        <dbReference type="ChEBI" id="CHEBI:65315"/>
        <dbReference type="ChEBI" id="CHEBI:74478"/>
        <dbReference type="EC" id="2.1.1.200"/>
    </reaction>
</comment>
<keyword evidence="3 7" id="KW-0808">Transferase</keyword>
<dbReference type="GO" id="GO:0160206">
    <property type="term" value="F:tRNA (cytidine(32)/uridine(32)-2'-O)-methyltransferase activity"/>
    <property type="evidence" value="ECO:0007669"/>
    <property type="project" value="UniProtKB-EC"/>
</dbReference>
<sequence>MNRAPALDRIRVVLSHPSHPGNIGAAARAMKTMGLHQLWLVAPQRFPDEVAEARASGATDILANARVVGSLEEALAGTILSAAVTARRRELALPRRLAREAAIEVVNHAADGEVALVFGNETSGLSNEEVGLCSMPVSIPANPDFSSLNLGAAVQLLCYEVRMAALAPTAPQDPRPEFATHDELERFHAHLERAVTASGFHDPANPKRLLPRMRRLFNRVRL</sequence>
<evidence type="ECO:0000313" key="7">
    <source>
        <dbReference type="EMBL" id="NLF55250.1"/>
    </source>
</evidence>
<proteinExistence type="inferred from homology"/>
<dbReference type="CDD" id="cd18093">
    <property type="entry name" value="SpoU-like_TrmJ"/>
    <property type="match status" value="1"/>
</dbReference>
<reference evidence="7 8" key="1">
    <citation type="journal article" date="2020" name="Biotechnol. Biofuels">
        <title>New insights from the biogas microbiome by comprehensive genome-resolved metagenomics of nearly 1600 species originating from multiple anaerobic digesters.</title>
        <authorList>
            <person name="Campanaro S."/>
            <person name="Treu L."/>
            <person name="Rodriguez-R L.M."/>
            <person name="Kovalovszki A."/>
            <person name="Ziels R.M."/>
            <person name="Maus I."/>
            <person name="Zhu X."/>
            <person name="Kougias P.G."/>
            <person name="Basile A."/>
            <person name="Luo G."/>
            <person name="Schluter A."/>
            <person name="Konstantinidis K.T."/>
            <person name="Angelidaki I."/>
        </authorList>
    </citation>
    <scope>NUCLEOTIDE SEQUENCE [LARGE SCALE GENOMIC DNA]</scope>
    <source>
        <strain evidence="7">AS06rmzACSIP_256</strain>
    </source>
</reference>
<dbReference type="SUPFAM" id="SSF75217">
    <property type="entry name" value="alpha/beta knot"/>
    <property type="match status" value="1"/>
</dbReference>
<dbReference type="GO" id="GO:0005829">
    <property type="term" value="C:cytosol"/>
    <property type="evidence" value="ECO:0007669"/>
    <property type="project" value="TreeGrafter"/>
</dbReference>